<proteinExistence type="predicted"/>
<evidence type="ECO:0000256" key="1">
    <source>
        <dbReference type="SAM" id="Coils"/>
    </source>
</evidence>
<keyword evidence="3" id="KW-1185">Reference proteome</keyword>
<dbReference type="Gene3D" id="3.40.50.10900">
    <property type="entry name" value="PAC-like subunit"/>
    <property type="match status" value="1"/>
</dbReference>
<dbReference type="InterPro" id="IPR019151">
    <property type="entry name" value="Proteasome_assmbl_chaperone_2"/>
</dbReference>
<dbReference type="RefSeq" id="WP_086637634.1">
    <property type="nucleotide sequence ID" value="NZ_MRZU01000004.1"/>
</dbReference>
<dbReference type="PANTHER" id="PTHR35610">
    <property type="entry name" value="3-ISOPROPYLMALATE DEHYDRATASE-RELATED"/>
    <property type="match status" value="1"/>
</dbReference>
<comment type="caution">
    <text evidence="2">The sequence shown here is derived from an EMBL/GenBank/DDBJ whole genome shotgun (WGS) entry which is preliminary data.</text>
</comment>
<dbReference type="Pfam" id="PF09754">
    <property type="entry name" value="PAC2"/>
    <property type="match status" value="1"/>
</dbReference>
<dbReference type="OrthoDB" id="35908at2157"/>
<name>A0A1Y3GAA8_9EURY</name>
<feature type="coiled-coil region" evidence="1">
    <location>
        <begin position="203"/>
        <end position="230"/>
    </location>
</feature>
<reference evidence="2 3" key="1">
    <citation type="submission" date="2016-12" db="EMBL/GenBank/DDBJ databases">
        <title>Discovery of methanogenic haloarchaea.</title>
        <authorList>
            <person name="Sorokin D.Y."/>
            <person name="Makarova K.S."/>
            <person name="Abbas B."/>
            <person name="Ferrer M."/>
            <person name="Golyshin P.N."/>
        </authorList>
    </citation>
    <scope>NUCLEOTIDE SEQUENCE [LARGE SCALE GENOMIC DNA]</scope>
    <source>
        <strain evidence="2">AMET1</strain>
    </source>
</reference>
<evidence type="ECO:0000313" key="2">
    <source>
        <dbReference type="EMBL" id="OUJ18349.1"/>
    </source>
</evidence>
<dbReference type="NCBIfam" id="TIGR00161">
    <property type="entry name" value="proteasome assembly chaperone family protein"/>
    <property type="match status" value="1"/>
</dbReference>
<dbReference type="Proteomes" id="UP000195137">
    <property type="component" value="Unassembled WGS sequence"/>
</dbReference>
<gene>
    <name evidence="2" type="ORF">AMET1_1261</name>
</gene>
<accession>A0A1Y3GAA8</accession>
<keyword evidence="1" id="KW-0175">Coiled coil</keyword>
<organism evidence="2 3">
    <name type="scientific">Methanonatronarchaeum thermophilum</name>
    <dbReference type="NCBI Taxonomy" id="1927129"/>
    <lineage>
        <taxon>Archaea</taxon>
        <taxon>Methanobacteriati</taxon>
        <taxon>Methanobacteriota</taxon>
        <taxon>Methanonatronarchaeia</taxon>
        <taxon>Methanonatronarchaeales</taxon>
        <taxon>Methanonatronarchaeaceae</taxon>
        <taxon>Methanonatronarchaeum</taxon>
    </lineage>
</organism>
<dbReference type="InterPro" id="IPR038389">
    <property type="entry name" value="PSMG2_sf"/>
</dbReference>
<protein>
    <submittedName>
        <fullName evidence="2">Archaeal enzyme of ATP-grasp superfamily</fullName>
    </submittedName>
</protein>
<dbReference type="EMBL" id="MRZU01000004">
    <property type="protein sequence ID" value="OUJ18349.1"/>
    <property type="molecule type" value="Genomic_DNA"/>
</dbReference>
<dbReference type="AlphaFoldDB" id="A0A1Y3GAA8"/>
<evidence type="ECO:0000313" key="3">
    <source>
        <dbReference type="Proteomes" id="UP000195137"/>
    </source>
</evidence>
<dbReference type="InterPro" id="IPR004425">
    <property type="entry name" value="MJ0106-like"/>
</dbReference>
<dbReference type="SUPFAM" id="SSF159659">
    <property type="entry name" value="Cgl1923-like"/>
    <property type="match status" value="1"/>
</dbReference>
<sequence>MKDPEIVLQKETKIENPVIIEGFPGIGLIGNIAARYMIDAMDFREIGLIKSNRYPPVAIIQEGEAQHPLRIYKKNEYIIFTSDIPLTSDLAKDVAREIVQWSIQKNSQIIISIAGISTTSRDASRVFSAAREKKDLQGIEEQTEKFTTGNILGFTGCILNESKIQGIPAITLLGETRGIGPDPRSAADVIQILNNYLNIDIDTTKLIEEAERIEEEMNKMMQRMEEMEETKTPTAKSPMYQ</sequence>